<accession>A0A1M4WV37</accession>
<dbReference type="InterPro" id="IPR032216">
    <property type="entry name" value="DUF5035"/>
</dbReference>
<feature type="chain" id="PRO_5009908187" description="Lipoprotein" evidence="1">
    <location>
        <begin position="20"/>
        <end position="152"/>
    </location>
</feature>
<dbReference type="PROSITE" id="PS51257">
    <property type="entry name" value="PROKAR_LIPOPROTEIN"/>
    <property type="match status" value="1"/>
</dbReference>
<feature type="signal peptide" evidence="1">
    <location>
        <begin position="1"/>
        <end position="19"/>
    </location>
</feature>
<organism evidence="2 3">
    <name type="scientific">Bacteroides luti</name>
    <dbReference type="NCBI Taxonomy" id="1297750"/>
    <lineage>
        <taxon>Bacteria</taxon>
        <taxon>Pseudomonadati</taxon>
        <taxon>Bacteroidota</taxon>
        <taxon>Bacteroidia</taxon>
        <taxon>Bacteroidales</taxon>
        <taxon>Bacteroidaceae</taxon>
        <taxon>Bacteroides</taxon>
    </lineage>
</organism>
<name>A0A1M4WV37_9BACE</name>
<protein>
    <recommendedName>
        <fullName evidence="4">Lipoprotein</fullName>
    </recommendedName>
</protein>
<dbReference type="OrthoDB" id="1028913at2"/>
<evidence type="ECO:0000313" key="3">
    <source>
        <dbReference type="Proteomes" id="UP000184509"/>
    </source>
</evidence>
<evidence type="ECO:0000256" key="1">
    <source>
        <dbReference type="SAM" id="SignalP"/>
    </source>
</evidence>
<dbReference type="EMBL" id="FQTV01000003">
    <property type="protein sequence ID" value="SHE85104.1"/>
    <property type="molecule type" value="Genomic_DNA"/>
</dbReference>
<proteinExistence type="predicted"/>
<keyword evidence="3" id="KW-1185">Reference proteome</keyword>
<dbReference type="AlphaFoldDB" id="A0A1M4WV37"/>
<dbReference type="Pfam" id="PF16438">
    <property type="entry name" value="DUF5035"/>
    <property type="match status" value="1"/>
</dbReference>
<keyword evidence="1" id="KW-0732">Signal</keyword>
<dbReference type="RefSeq" id="WP_073399541.1">
    <property type="nucleotide sequence ID" value="NZ_FQTV01000003.1"/>
</dbReference>
<gene>
    <name evidence="2" type="ORF">SAMN05444405_103180</name>
</gene>
<sequence>MKNIFLPFILGLFLLSSCASETTVSPEIKVISCSVNDTIVAETPKVKVGDVVELSLNLIGNGSDLFSFHAKSNDEEVKISLAEYDQKKVSEEINFTDAEACRLTFIDGVSTSNVKVKATVQAVKEDVMTLKFYLSAKTECEGSELDVDLQKK</sequence>
<evidence type="ECO:0000313" key="2">
    <source>
        <dbReference type="EMBL" id="SHE85104.1"/>
    </source>
</evidence>
<dbReference type="Proteomes" id="UP000184509">
    <property type="component" value="Unassembled WGS sequence"/>
</dbReference>
<reference evidence="3" key="1">
    <citation type="submission" date="2016-11" db="EMBL/GenBank/DDBJ databases">
        <authorList>
            <person name="Varghese N."/>
            <person name="Submissions S."/>
        </authorList>
    </citation>
    <scope>NUCLEOTIDE SEQUENCE [LARGE SCALE GENOMIC DNA]</scope>
    <source>
        <strain evidence="3">DSM 26991</strain>
    </source>
</reference>
<evidence type="ECO:0008006" key="4">
    <source>
        <dbReference type="Google" id="ProtNLM"/>
    </source>
</evidence>